<accession>A0AAV5HYK5</accession>
<protein>
    <submittedName>
        <fullName evidence="1">Uncharacterized protein</fullName>
    </submittedName>
</protein>
<comment type="caution">
    <text evidence="1">The sequence shown here is derived from an EMBL/GenBank/DDBJ whole genome shotgun (WGS) entry which is preliminary data.</text>
</comment>
<dbReference type="EMBL" id="BPVZ01000006">
    <property type="protein sequence ID" value="GKU92381.1"/>
    <property type="molecule type" value="Genomic_DNA"/>
</dbReference>
<reference evidence="1 2" key="1">
    <citation type="journal article" date="2021" name="Commun. Biol.">
        <title>The genome of Shorea leprosula (Dipterocarpaceae) highlights the ecological relevance of drought in aseasonal tropical rainforests.</title>
        <authorList>
            <person name="Ng K.K.S."/>
            <person name="Kobayashi M.J."/>
            <person name="Fawcett J.A."/>
            <person name="Hatakeyama M."/>
            <person name="Paape T."/>
            <person name="Ng C.H."/>
            <person name="Ang C.C."/>
            <person name="Tnah L.H."/>
            <person name="Lee C.T."/>
            <person name="Nishiyama T."/>
            <person name="Sese J."/>
            <person name="O'Brien M.J."/>
            <person name="Copetti D."/>
            <person name="Mohd Noor M.I."/>
            <person name="Ong R.C."/>
            <person name="Putra M."/>
            <person name="Sireger I.Z."/>
            <person name="Indrioko S."/>
            <person name="Kosugi Y."/>
            <person name="Izuno A."/>
            <person name="Isagi Y."/>
            <person name="Lee S.L."/>
            <person name="Shimizu K.K."/>
        </authorList>
    </citation>
    <scope>NUCLEOTIDE SEQUENCE [LARGE SCALE GENOMIC DNA]</scope>
    <source>
        <strain evidence="1">214</strain>
    </source>
</reference>
<gene>
    <name evidence="1" type="ORF">SLEP1_g6115</name>
</gene>
<evidence type="ECO:0000313" key="1">
    <source>
        <dbReference type="EMBL" id="GKU92381.1"/>
    </source>
</evidence>
<keyword evidence="2" id="KW-1185">Reference proteome</keyword>
<dbReference type="AlphaFoldDB" id="A0AAV5HYK5"/>
<sequence>MPKMLLVSEIADLWKNGMNKDTPLVLVTHQIEVGGVGEDSHSVTS</sequence>
<organism evidence="1 2">
    <name type="scientific">Rubroshorea leprosula</name>
    <dbReference type="NCBI Taxonomy" id="152421"/>
    <lineage>
        <taxon>Eukaryota</taxon>
        <taxon>Viridiplantae</taxon>
        <taxon>Streptophyta</taxon>
        <taxon>Embryophyta</taxon>
        <taxon>Tracheophyta</taxon>
        <taxon>Spermatophyta</taxon>
        <taxon>Magnoliopsida</taxon>
        <taxon>eudicotyledons</taxon>
        <taxon>Gunneridae</taxon>
        <taxon>Pentapetalae</taxon>
        <taxon>rosids</taxon>
        <taxon>malvids</taxon>
        <taxon>Malvales</taxon>
        <taxon>Dipterocarpaceae</taxon>
        <taxon>Rubroshorea</taxon>
    </lineage>
</organism>
<dbReference type="Proteomes" id="UP001054252">
    <property type="component" value="Unassembled WGS sequence"/>
</dbReference>
<evidence type="ECO:0000313" key="2">
    <source>
        <dbReference type="Proteomes" id="UP001054252"/>
    </source>
</evidence>
<proteinExistence type="predicted"/>
<name>A0AAV5HYK5_9ROSI</name>